<keyword evidence="8 19" id="KW-0812">Transmembrane</keyword>
<dbReference type="Pfam" id="PF00905">
    <property type="entry name" value="Transpeptidase"/>
    <property type="match status" value="1"/>
</dbReference>
<feature type="region of interest" description="Disordered" evidence="18">
    <location>
        <begin position="743"/>
        <end position="920"/>
    </location>
</feature>
<dbReference type="FunFam" id="1.10.3810.10:FF:000001">
    <property type="entry name" value="Penicillin-binding protein 1A"/>
    <property type="match status" value="1"/>
</dbReference>
<dbReference type="Gene3D" id="3.40.710.10">
    <property type="entry name" value="DD-peptidase/beta-lactamase superfamily"/>
    <property type="match status" value="1"/>
</dbReference>
<dbReference type="GO" id="GO:0009252">
    <property type="term" value="P:peptidoglycan biosynthetic process"/>
    <property type="evidence" value="ECO:0007669"/>
    <property type="project" value="UniProtKB-KW"/>
</dbReference>
<dbReference type="InterPro" id="IPR001460">
    <property type="entry name" value="PCN-bd_Tpept"/>
</dbReference>
<sequence length="920" mass="98369">MSTVKKATTGKTTTKKKKKMGVGRALTLAFVAALVALICALGVYIFIIISGNKILNENWNKLDMDQASHVYDGSGAELALLHGEYENREMVTTEQVPEKLRQAFIATEDQRFEQHAGIDFLGIGRALVKDIVARSAVEGGSTITQQLAKNLFLSNDKTFFRKATEMSIAVALEDKYTKDEILTMYMNRIFFGQRAYGVKAAAKRYFNVSDLQQLKVWQMATLAAIPKAPSVYNPISNPEKSKERRAVVLQLMLDQGYITEQERAEAAAVDYQPPQTTSGNKNYLAFIDYVINEANEVHGISEDEVLRGGYKIYTTMDANAQKIMEQTFANPKFFQKDGPQQKMQGAMAIINHKNGGLVGLVGGRDYVATGLNRAMIMQQPGSSIKPILVYAPALETGKYTPYSMLPDTRENYNGYSPRNYDGVYRGQVTMYDAVKRSINAPAVWLLNELNVRNGIQFAEKLGIQFDKAKDNHLAIALGGMTHGATPVQMAAAYGAFGNNGYFNTTHSIAKIVNRDNETVFEFNEQSKEPVMSAKTAYYMTHMMQGVVEPGGTGAAAKFNRPVAGKTGSTQNVIKGLEKYNRDLWFTGYTPEWSAAVWLGFDKPDAKHYVSMNSGAPAVIFKEVMSKALAKHEMTEFTRPQGVKEPVPPPKGVTDLKAEYVEGPSPAVALSWSPLSEGTSYQILRKEEQEAEFSTEPLTTTEATNVKDILVTPGVTYQYAVVPIDRNSGEPGDRSNLATVTVPAIEGTDPLQPGETPGEFPSEGELPGEGQVPGEGEDLQPGQMPGDGDPGHLQGRDGEGRGTPGQDTPEPGDRRGGAGPGGATAPGGDPRGTDGAGTEDPGTAAPGGGTREPAAGRGSGSDAGSGASQPAPAPQTGSPSGTTPSGRTTPGTGGGVPVTGQSAGDRGTDPAAEPGSGAGTR</sequence>
<evidence type="ECO:0000256" key="7">
    <source>
        <dbReference type="ARBA" id="ARBA00022679"/>
    </source>
</evidence>
<evidence type="ECO:0000256" key="16">
    <source>
        <dbReference type="ARBA" id="ARBA00034000"/>
    </source>
</evidence>
<evidence type="ECO:0000256" key="3">
    <source>
        <dbReference type="ARBA" id="ARBA00022475"/>
    </source>
</evidence>
<organism evidence="21 22">
    <name type="scientific">Paenibacillus xerothermodurans</name>
    <dbReference type="NCBI Taxonomy" id="1977292"/>
    <lineage>
        <taxon>Bacteria</taxon>
        <taxon>Bacillati</taxon>
        <taxon>Bacillota</taxon>
        <taxon>Bacilli</taxon>
        <taxon>Bacillales</taxon>
        <taxon>Paenibacillaceae</taxon>
        <taxon>Paenibacillus</taxon>
    </lineage>
</organism>
<proteinExistence type="inferred from homology"/>
<evidence type="ECO:0000256" key="5">
    <source>
        <dbReference type="ARBA" id="ARBA00022670"/>
    </source>
</evidence>
<protein>
    <submittedName>
        <fullName evidence="21">PBP1A family penicillin-binding protein</fullName>
    </submittedName>
</protein>
<evidence type="ECO:0000256" key="12">
    <source>
        <dbReference type="ARBA" id="ARBA00022989"/>
    </source>
</evidence>
<dbReference type="SUPFAM" id="SSF56601">
    <property type="entry name" value="beta-lactamase/transpeptidase-like"/>
    <property type="match status" value="1"/>
</dbReference>
<keyword evidence="11" id="KW-0573">Peptidoglycan synthesis</keyword>
<evidence type="ECO:0000256" key="2">
    <source>
        <dbReference type="ARBA" id="ARBA00007739"/>
    </source>
</evidence>
<evidence type="ECO:0000256" key="8">
    <source>
        <dbReference type="ARBA" id="ARBA00022692"/>
    </source>
</evidence>
<keyword evidence="3" id="KW-1003">Cell membrane</keyword>
<dbReference type="OrthoDB" id="9766909at2"/>
<reference evidence="21" key="1">
    <citation type="submission" date="2018-06" db="EMBL/GenBank/DDBJ databases">
        <title>Paenibacillus xerothermodurans sp. nov. an extremely dry heat resistant spore forming bacterium isolated from the soil of Cape Canaveral, Florida.</title>
        <authorList>
            <person name="Seuylemezian A."/>
            <person name="Kaur N."/>
            <person name="Patil P."/>
            <person name="Patil P."/>
            <person name="Mayilraj S."/>
            <person name="Vaishampayan P."/>
        </authorList>
    </citation>
    <scope>NUCLEOTIDE SEQUENCE [LARGE SCALE GENOMIC DNA]</scope>
    <source>
        <strain evidence="21">ATCC 27380</strain>
    </source>
</reference>
<dbReference type="GO" id="GO:0006508">
    <property type="term" value="P:proteolysis"/>
    <property type="evidence" value="ECO:0007669"/>
    <property type="project" value="UniProtKB-KW"/>
</dbReference>
<keyword evidence="14" id="KW-0511">Multifunctional enzyme</keyword>
<dbReference type="InterPro" id="IPR036950">
    <property type="entry name" value="PBP_transglycosylase"/>
</dbReference>
<keyword evidence="7" id="KW-0808">Transferase</keyword>
<dbReference type="Pfam" id="PF00912">
    <property type="entry name" value="Transgly"/>
    <property type="match status" value="1"/>
</dbReference>
<dbReference type="GO" id="GO:0008658">
    <property type="term" value="F:penicillin binding"/>
    <property type="evidence" value="ECO:0007669"/>
    <property type="project" value="InterPro"/>
</dbReference>
<evidence type="ECO:0000256" key="6">
    <source>
        <dbReference type="ARBA" id="ARBA00022676"/>
    </source>
</evidence>
<evidence type="ECO:0000256" key="11">
    <source>
        <dbReference type="ARBA" id="ARBA00022984"/>
    </source>
</evidence>
<comment type="similarity">
    <text evidence="2">In the N-terminal section; belongs to the glycosyltransferase 51 family.</text>
</comment>
<evidence type="ECO:0000313" key="21">
    <source>
        <dbReference type="EMBL" id="PZE21852.1"/>
    </source>
</evidence>
<keyword evidence="22" id="KW-1185">Reference proteome</keyword>
<dbReference type="InterPro" id="IPR050396">
    <property type="entry name" value="Glycosyltr_51/Transpeptidase"/>
</dbReference>
<dbReference type="InterPro" id="IPR001264">
    <property type="entry name" value="Glyco_trans_51"/>
</dbReference>
<dbReference type="GO" id="GO:0030288">
    <property type="term" value="C:outer membrane-bounded periplasmic space"/>
    <property type="evidence" value="ECO:0007669"/>
    <property type="project" value="TreeGrafter"/>
</dbReference>
<dbReference type="InterPro" id="IPR023346">
    <property type="entry name" value="Lysozyme-like_dom_sf"/>
</dbReference>
<feature type="transmembrane region" description="Helical" evidence="19">
    <location>
        <begin position="21"/>
        <end position="47"/>
    </location>
</feature>
<evidence type="ECO:0000256" key="1">
    <source>
        <dbReference type="ARBA" id="ARBA00007090"/>
    </source>
</evidence>
<dbReference type="GO" id="GO:0009002">
    <property type="term" value="F:serine-type D-Ala-D-Ala carboxypeptidase activity"/>
    <property type="evidence" value="ECO:0007669"/>
    <property type="project" value="UniProtKB-EC"/>
</dbReference>
<dbReference type="PANTHER" id="PTHR32282:SF32">
    <property type="entry name" value="PENICILLIN-BINDING PROTEIN 2A"/>
    <property type="match status" value="1"/>
</dbReference>
<feature type="domain" description="Fibronectin type-III" evidence="20">
    <location>
        <begin position="648"/>
        <end position="744"/>
    </location>
</feature>
<evidence type="ECO:0000313" key="22">
    <source>
        <dbReference type="Proteomes" id="UP000214746"/>
    </source>
</evidence>
<dbReference type="InterPro" id="IPR012338">
    <property type="entry name" value="Beta-lactam/transpept-like"/>
</dbReference>
<evidence type="ECO:0000256" key="15">
    <source>
        <dbReference type="ARBA" id="ARBA00023316"/>
    </source>
</evidence>
<evidence type="ECO:0000256" key="13">
    <source>
        <dbReference type="ARBA" id="ARBA00023136"/>
    </source>
</evidence>
<keyword evidence="12 19" id="KW-1133">Transmembrane helix</keyword>
<dbReference type="InterPro" id="IPR003961">
    <property type="entry name" value="FN3_dom"/>
</dbReference>
<keyword evidence="15" id="KW-0961">Cell wall biogenesis/degradation</keyword>
<dbReference type="Gene3D" id="2.60.40.10">
    <property type="entry name" value="Immunoglobulins"/>
    <property type="match status" value="1"/>
</dbReference>
<dbReference type="SUPFAM" id="SSF49265">
    <property type="entry name" value="Fibronectin type III"/>
    <property type="match status" value="1"/>
</dbReference>
<dbReference type="SUPFAM" id="SSF53955">
    <property type="entry name" value="Lysozyme-like"/>
    <property type="match status" value="1"/>
</dbReference>
<feature type="compositionally biased region" description="Low complexity" evidence="18">
    <location>
        <begin position="863"/>
        <end position="889"/>
    </location>
</feature>
<dbReference type="AlphaFoldDB" id="A0A2W1P296"/>
<dbReference type="RefSeq" id="WP_089198994.1">
    <property type="nucleotide sequence ID" value="NZ_NHRJ02000002.1"/>
</dbReference>
<dbReference type="PANTHER" id="PTHR32282">
    <property type="entry name" value="BINDING PROTEIN TRANSPEPTIDASE, PUTATIVE-RELATED"/>
    <property type="match status" value="1"/>
</dbReference>
<comment type="catalytic activity">
    <reaction evidence="17">
        <text>[GlcNAc-(1-&gt;4)-Mur2Ac(oyl-L-Ala-gamma-D-Glu-L-Lys-D-Ala-D-Ala)](n)-di-trans,octa-cis-undecaprenyl diphosphate + beta-D-GlcNAc-(1-&gt;4)-Mur2Ac(oyl-L-Ala-gamma-D-Glu-L-Lys-D-Ala-D-Ala)-di-trans,octa-cis-undecaprenyl diphosphate = [GlcNAc-(1-&gt;4)-Mur2Ac(oyl-L-Ala-gamma-D-Glu-L-Lys-D-Ala-D-Ala)](n+1)-di-trans,octa-cis-undecaprenyl diphosphate + di-trans,octa-cis-undecaprenyl diphosphate + H(+)</text>
        <dbReference type="Rhea" id="RHEA:23708"/>
        <dbReference type="Rhea" id="RHEA-COMP:9602"/>
        <dbReference type="Rhea" id="RHEA-COMP:9603"/>
        <dbReference type="ChEBI" id="CHEBI:15378"/>
        <dbReference type="ChEBI" id="CHEBI:58405"/>
        <dbReference type="ChEBI" id="CHEBI:60033"/>
        <dbReference type="ChEBI" id="CHEBI:78435"/>
        <dbReference type="EC" id="2.4.99.28"/>
    </reaction>
</comment>
<dbReference type="Gene3D" id="1.10.3810.10">
    <property type="entry name" value="Biosynthetic peptidoglycan transglycosylase-like"/>
    <property type="match status" value="1"/>
</dbReference>
<dbReference type="InterPro" id="IPR013783">
    <property type="entry name" value="Ig-like_fold"/>
</dbReference>
<evidence type="ECO:0000256" key="10">
    <source>
        <dbReference type="ARBA" id="ARBA00022960"/>
    </source>
</evidence>
<keyword evidence="6" id="KW-0328">Glycosyltransferase</keyword>
<dbReference type="PROSITE" id="PS50853">
    <property type="entry name" value="FN3"/>
    <property type="match status" value="1"/>
</dbReference>
<dbReference type="NCBIfam" id="TIGR02074">
    <property type="entry name" value="PBP_1a_fam"/>
    <property type="match status" value="1"/>
</dbReference>
<evidence type="ECO:0000256" key="14">
    <source>
        <dbReference type="ARBA" id="ARBA00023268"/>
    </source>
</evidence>
<keyword evidence="10" id="KW-0133">Cell shape</keyword>
<dbReference type="InterPro" id="IPR036116">
    <property type="entry name" value="FN3_sf"/>
</dbReference>
<accession>A0A2W1P296</accession>
<dbReference type="GO" id="GO:0008360">
    <property type="term" value="P:regulation of cell shape"/>
    <property type="evidence" value="ECO:0007669"/>
    <property type="project" value="UniProtKB-KW"/>
</dbReference>
<keyword evidence="4" id="KW-0121">Carboxypeptidase</keyword>
<evidence type="ECO:0000256" key="4">
    <source>
        <dbReference type="ARBA" id="ARBA00022645"/>
    </source>
</evidence>
<keyword evidence="5" id="KW-0645">Protease</keyword>
<keyword evidence="13 19" id="KW-0472">Membrane</keyword>
<evidence type="ECO:0000256" key="17">
    <source>
        <dbReference type="ARBA" id="ARBA00049902"/>
    </source>
</evidence>
<comment type="similarity">
    <text evidence="1">In the C-terminal section; belongs to the transpeptidase family.</text>
</comment>
<name>A0A2W1P296_PAEXE</name>
<comment type="catalytic activity">
    <reaction evidence="16">
        <text>Preferential cleavage: (Ac)2-L-Lys-D-Ala-|-D-Ala. Also transpeptidation of peptidyl-alanyl moieties that are N-acyl substituents of D-alanine.</text>
        <dbReference type="EC" id="3.4.16.4"/>
    </reaction>
</comment>
<dbReference type="EMBL" id="NHRJ02000002">
    <property type="protein sequence ID" value="PZE21852.1"/>
    <property type="molecule type" value="Genomic_DNA"/>
</dbReference>
<evidence type="ECO:0000259" key="20">
    <source>
        <dbReference type="PROSITE" id="PS50853"/>
    </source>
</evidence>
<gene>
    <name evidence="21" type="ORF">CBW46_005455</name>
</gene>
<dbReference type="GO" id="GO:0071555">
    <property type="term" value="P:cell wall organization"/>
    <property type="evidence" value="ECO:0007669"/>
    <property type="project" value="UniProtKB-KW"/>
</dbReference>
<evidence type="ECO:0000256" key="19">
    <source>
        <dbReference type="SAM" id="Phobius"/>
    </source>
</evidence>
<keyword evidence="9" id="KW-0378">Hydrolase</keyword>
<dbReference type="Proteomes" id="UP000214746">
    <property type="component" value="Unassembled WGS sequence"/>
</dbReference>
<comment type="caution">
    <text evidence="21">The sequence shown here is derived from an EMBL/GenBank/DDBJ whole genome shotgun (WGS) entry which is preliminary data.</text>
</comment>
<dbReference type="GO" id="GO:0008955">
    <property type="term" value="F:peptidoglycan glycosyltransferase activity"/>
    <property type="evidence" value="ECO:0007669"/>
    <property type="project" value="UniProtKB-EC"/>
</dbReference>
<evidence type="ECO:0000256" key="18">
    <source>
        <dbReference type="SAM" id="MobiDB-lite"/>
    </source>
</evidence>
<evidence type="ECO:0000256" key="9">
    <source>
        <dbReference type="ARBA" id="ARBA00022801"/>
    </source>
</evidence>